<evidence type="ECO:0000313" key="7">
    <source>
        <dbReference type="EMBL" id="WJZ89120.1"/>
    </source>
</evidence>
<dbReference type="InterPro" id="IPR052483">
    <property type="entry name" value="bZIP_transcription_regulators"/>
</dbReference>
<dbReference type="InterPro" id="IPR046347">
    <property type="entry name" value="bZIP_sf"/>
</dbReference>
<feature type="coiled-coil region" evidence="4">
    <location>
        <begin position="156"/>
        <end position="239"/>
    </location>
</feature>
<organism evidence="7 8">
    <name type="scientific">Vitis vinifera</name>
    <name type="common">Grape</name>
    <dbReference type="NCBI Taxonomy" id="29760"/>
    <lineage>
        <taxon>Eukaryota</taxon>
        <taxon>Viridiplantae</taxon>
        <taxon>Streptophyta</taxon>
        <taxon>Embryophyta</taxon>
        <taxon>Tracheophyta</taxon>
        <taxon>Spermatophyta</taxon>
        <taxon>Magnoliopsida</taxon>
        <taxon>eudicotyledons</taxon>
        <taxon>Gunneridae</taxon>
        <taxon>Pentapetalae</taxon>
        <taxon>rosids</taxon>
        <taxon>Vitales</taxon>
        <taxon>Vitaceae</taxon>
        <taxon>Viteae</taxon>
        <taxon>Vitis</taxon>
    </lineage>
</organism>
<gene>
    <name evidence="7" type="ORF">VitviT2T_008363</name>
</gene>
<accession>A0ABY9C4P1</accession>
<dbReference type="Pfam" id="PF00170">
    <property type="entry name" value="bZIP_1"/>
    <property type="match status" value="2"/>
</dbReference>
<dbReference type="EMBL" id="CP126653">
    <property type="protein sequence ID" value="WJZ89120.1"/>
    <property type="molecule type" value="Genomic_DNA"/>
</dbReference>
<feature type="region of interest" description="Disordered" evidence="5">
    <location>
        <begin position="58"/>
        <end position="82"/>
    </location>
</feature>
<evidence type="ECO:0000256" key="1">
    <source>
        <dbReference type="ARBA" id="ARBA00023015"/>
    </source>
</evidence>
<keyword evidence="2" id="KW-0804">Transcription</keyword>
<keyword evidence="4" id="KW-0175">Coiled coil</keyword>
<name>A0ABY9C4P1_VITVI</name>
<feature type="region of interest" description="Disordered" evidence="5">
    <location>
        <begin position="1"/>
        <end position="30"/>
    </location>
</feature>
<dbReference type="InterPro" id="IPR004827">
    <property type="entry name" value="bZIP"/>
</dbReference>
<feature type="region of interest" description="Disordered" evidence="5">
    <location>
        <begin position="94"/>
        <end position="141"/>
    </location>
</feature>
<evidence type="ECO:0000256" key="4">
    <source>
        <dbReference type="SAM" id="Coils"/>
    </source>
</evidence>
<dbReference type="SMART" id="SM00338">
    <property type="entry name" value="BRLZ"/>
    <property type="match status" value="2"/>
</dbReference>
<dbReference type="Gene3D" id="1.20.5.170">
    <property type="match status" value="2"/>
</dbReference>
<dbReference type="CDD" id="cd14703">
    <property type="entry name" value="bZIP_plant_RF2"/>
    <property type="match status" value="2"/>
</dbReference>
<feature type="domain" description="BZIP" evidence="6">
    <location>
        <begin position="361"/>
        <end position="407"/>
    </location>
</feature>
<dbReference type="SUPFAM" id="SSF57959">
    <property type="entry name" value="Leucine zipper domain"/>
    <property type="match status" value="2"/>
</dbReference>
<dbReference type="PANTHER" id="PTHR46391">
    <property type="entry name" value="BASIC LEUCINE ZIPPER 34"/>
    <property type="match status" value="1"/>
</dbReference>
<dbReference type="PROSITE" id="PS00036">
    <property type="entry name" value="BZIP_BASIC"/>
    <property type="match status" value="2"/>
</dbReference>
<keyword evidence="1" id="KW-0805">Transcription regulation</keyword>
<dbReference type="PANTHER" id="PTHR46391:SF13">
    <property type="entry name" value="ACTIVATOR OF SPOMIN LUC3"/>
    <property type="match status" value="1"/>
</dbReference>
<feature type="region of interest" description="Disordered" evidence="5">
    <location>
        <begin position="260"/>
        <end position="287"/>
    </location>
</feature>
<feature type="compositionally biased region" description="Low complexity" evidence="5">
    <location>
        <begin position="101"/>
        <end position="112"/>
    </location>
</feature>
<dbReference type="InterPro" id="IPR044759">
    <property type="entry name" value="bZIP_RF2"/>
</dbReference>
<evidence type="ECO:0000256" key="2">
    <source>
        <dbReference type="ARBA" id="ARBA00023163"/>
    </source>
</evidence>
<keyword evidence="8" id="KW-1185">Reference proteome</keyword>
<feature type="domain" description="BZIP" evidence="6">
    <location>
        <begin position="138"/>
        <end position="201"/>
    </location>
</feature>
<dbReference type="Proteomes" id="UP001227230">
    <property type="component" value="Chromosome 6"/>
</dbReference>
<feature type="compositionally biased region" description="Polar residues" evidence="5">
    <location>
        <begin position="12"/>
        <end position="30"/>
    </location>
</feature>
<reference evidence="7 8" key="1">
    <citation type="journal article" date="2023" name="Hortic Res">
        <title>The complete reference genome for grapevine (Vitis vinifera L.) genetics and breeding.</title>
        <authorList>
            <person name="Shi X."/>
            <person name="Cao S."/>
            <person name="Wang X."/>
            <person name="Huang S."/>
            <person name="Wang Y."/>
            <person name="Liu Z."/>
            <person name="Liu W."/>
            <person name="Leng X."/>
            <person name="Peng Y."/>
            <person name="Wang N."/>
            <person name="Wang Y."/>
            <person name="Ma Z."/>
            <person name="Xu X."/>
            <person name="Zhang F."/>
            <person name="Xue H."/>
            <person name="Zhong H."/>
            <person name="Wang Y."/>
            <person name="Zhang K."/>
            <person name="Velt A."/>
            <person name="Avia K."/>
            <person name="Holtgrawe D."/>
            <person name="Grimplet J."/>
            <person name="Matus J.T."/>
            <person name="Ware D."/>
            <person name="Wu X."/>
            <person name="Wang H."/>
            <person name="Liu C."/>
            <person name="Fang Y."/>
            <person name="Rustenholz C."/>
            <person name="Cheng Z."/>
            <person name="Xiao H."/>
            <person name="Zhou Y."/>
        </authorList>
    </citation>
    <scope>NUCLEOTIDE SEQUENCE [LARGE SCALE GENOMIC DNA]</scope>
    <source>
        <strain evidence="8">cv. Pinot noir / PN40024</strain>
        <tissue evidence="7">Leaf</tissue>
    </source>
</reference>
<evidence type="ECO:0000256" key="5">
    <source>
        <dbReference type="SAM" id="MobiDB-lite"/>
    </source>
</evidence>
<evidence type="ECO:0000313" key="8">
    <source>
        <dbReference type="Proteomes" id="UP001227230"/>
    </source>
</evidence>
<evidence type="ECO:0000256" key="3">
    <source>
        <dbReference type="ARBA" id="ARBA00023242"/>
    </source>
</evidence>
<evidence type="ECO:0000259" key="6">
    <source>
        <dbReference type="PROSITE" id="PS50217"/>
    </source>
</evidence>
<protein>
    <recommendedName>
        <fullName evidence="6">BZIP domain-containing protein</fullName>
    </recommendedName>
</protein>
<dbReference type="PROSITE" id="PS50217">
    <property type="entry name" value="BZIP"/>
    <property type="match status" value="2"/>
</dbReference>
<proteinExistence type="predicted"/>
<sequence length="545" mass="61455">MENGKQPCTKGLQLTKNINPNGAPSSTGSQAFKMISPVDIPCGTAPFPLFKKPSFMNHVGDGRSGTMKQYPEPSQGKLSTPDDRNKQILMQHQPSDKAPISGDGVAASSSSGLPLDSDKPGNQPKSKWDRNLNNSNMDPKKLKRILSNRLSAQKSRQKKFQYIDEMERKVKALEAEISLLTPQVAVQEHRVELLKMENSFLNQKLASVEEKNVIKDAVVEQKREEVRRLKEIYRLQQQQIQGRGMFGIAMDGMNRKDRFGLPPLPQPPRSRAPSTLVPPMPSQLGRQPQLMMISGGDGRRPFPEGLSRNIIPQNQSQHPENDPISTGLVVSAAGVGTGVTFRTESMTVSDARGTQPDPNMDDRRLRRLLSNRVSAQRSRMRRTNYINELENHVKELETRIAELSPELIVYQGKKKLLQLENELMKQKKTMIQEHLNLKHAETKAHQKEIYHLKQLFEMQQQQNQAWMSSCTSGQVDYITNQGMYQAWPVQNMYQPWVEQAENPDILQPTGWEHSGSLGISISEPNEKVTSEAYQPASEVKGLKEI</sequence>
<feature type="compositionally biased region" description="Pro residues" evidence="5">
    <location>
        <begin position="262"/>
        <end position="281"/>
    </location>
</feature>
<keyword evidence="3" id="KW-0539">Nucleus</keyword>